<dbReference type="Pfam" id="PF00651">
    <property type="entry name" value="BTB"/>
    <property type="match status" value="1"/>
</dbReference>
<keyword evidence="2" id="KW-0677">Repeat</keyword>
<feature type="domain" description="BTB" evidence="3">
    <location>
        <begin position="253"/>
        <end position="317"/>
    </location>
</feature>
<dbReference type="SMART" id="SM00369">
    <property type="entry name" value="LRR_TYP"/>
    <property type="match status" value="2"/>
</dbReference>
<gene>
    <name evidence="4" type="ORF">CHIRRI_LOCUS13951</name>
</gene>
<dbReference type="CDD" id="cd18186">
    <property type="entry name" value="BTB_POZ_ZBTB_KLHL-like"/>
    <property type="match status" value="1"/>
</dbReference>
<dbReference type="SUPFAM" id="SSF54695">
    <property type="entry name" value="POZ domain"/>
    <property type="match status" value="1"/>
</dbReference>
<dbReference type="GO" id="GO:0005615">
    <property type="term" value="C:extracellular space"/>
    <property type="evidence" value="ECO:0007669"/>
    <property type="project" value="TreeGrafter"/>
</dbReference>
<evidence type="ECO:0000313" key="4">
    <source>
        <dbReference type="EMBL" id="CAG9811142.1"/>
    </source>
</evidence>
<dbReference type="Gene3D" id="3.30.710.10">
    <property type="entry name" value="Potassium Channel Kv1.1, Chain A"/>
    <property type="match status" value="1"/>
</dbReference>
<proteinExistence type="predicted"/>
<reference evidence="4" key="1">
    <citation type="submission" date="2022-01" db="EMBL/GenBank/DDBJ databases">
        <authorList>
            <person name="King R."/>
        </authorList>
    </citation>
    <scope>NUCLEOTIDE SEQUENCE</scope>
</reference>
<evidence type="ECO:0000256" key="1">
    <source>
        <dbReference type="ARBA" id="ARBA00022614"/>
    </source>
</evidence>
<evidence type="ECO:0000256" key="2">
    <source>
        <dbReference type="ARBA" id="ARBA00022737"/>
    </source>
</evidence>
<name>A0A9N9S4I3_9DIPT</name>
<dbReference type="Pfam" id="PF13855">
    <property type="entry name" value="LRR_8"/>
    <property type="match status" value="1"/>
</dbReference>
<protein>
    <recommendedName>
        <fullName evidence="3">BTB domain-containing protein</fullName>
    </recommendedName>
</protein>
<dbReference type="PROSITE" id="PS50097">
    <property type="entry name" value="BTB"/>
    <property type="match status" value="1"/>
</dbReference>
<keyword evidence="1" id="KW-0433">Leucine-rich repeat</keyword>
<dbReference type="EMBL" id="OU895880">
    <property type="protein sequence ID" value="CAG9811142.1"/>
    <property type="molecule type" value="Genomic_DNA"/>
</dbReference>
<dbReference type="SMART" id="SM00225">
    <property type="entry name" value="BTB"/>
    <property type="match status" value="1"/>
</dbReference>
<dbReference type="PANTHER" id="PTHR45712">
    <property type="entry name" value="AGAP008170-PA"/>
    <property type="match status" value="1"/>
</dbReference>
<accession>A0A9N9S4I3</accession>
<dbReference type="InterPro" id="IPR003591">
    <property type="entry name" value="Leu-rich_rpt_typical-subtyp"/>
</dbReference>
<dbReference type="InterPro" id="IPR032675">
    <property type="entry name" value="LRR_dom_sf"/>
</dbReference>
<dbReference type="InterPro" id="IPR050333">
    <property type="entry name" value="SLRP"/>
</dbReference>
<dbReference type="SUPFAM" id="SSF52058">
    <property type="entry name" value="L domain-like"/>
    <property type="match status" value="1"/>
</dbReference>
<dbReference type="InterPro" id="IPR011333">
    <property type="entry name" value="SKP1/BTB/POZ_sf"/>
</dbReference>
<keyword evidence="5" id="KW-1185">Reference proteome</keyword>
<dbReference type="InterPro" id="IPR000210">
    <property type="entry name" value="BTB/POZ_dom"/>
</dbReference>
<dbReference type="PANTHER" id="PTHR45712:SF31">
    <property type="entry name" value="PODOCAN"/>
    <property type="match status" value="1"/>
</dbReference>
<dbReference type="OrthoDB" id="6359816at2759"/>
<dbReference type="AlphaFoldDB" id="A0A9N9S4I3"/>
<dbReference type="Gene3D" id="3.80.10.10">
    <property type="entry name" value="Ribonuclease Inhibitor"/>
    <property type="match status" value="1"/>
</dbReference>
<dbReference type="Proteomes" id="UP001153620">
    <property type="component" value="Chromosome 4"/>
</dbReference>
<sequence length="421" mass="49232">MALTCKFEDQEYINGVIIYACKIKYQSIPSKILKVRGRHLQGKTNDDVEEVRFVKCNIPVVPAGLKKIFPKMNDLSVWKSNLKYVCNKDLIEYRHLKELHLFDNKIEFVPGNLFEGFQNLEQIGLNDNKLQMIEPNLLFGFDKLKLCNISDNPRYKTNYSIYDEDDSNATFNEVKAEIAKVFADHVDEHLQLKKEFMEGLSKRNEDEDFCDDSSSSGQPDYEYRTSAYDQENPYGPKYSLISDIKTHLYLGARDFKIIITEREFDVHKFLLAARSDTLYNIFLENPQIEELKLVDISEEMFEIILKFLYTDELPGDDGTNYLELFAATGKLRIDLLMNHAANKIKEKIDENNALDILKLSNRYNHFDLRIKAYDIIKSMYPDVDFQNSWSEDLEKLTKVLNFIKKKEEVMQKFEAELKDLA</sequence>
<organism evidence="4 5">
    <name type="scientific">Chironomus riparius</name>
    <dbReference type="NCBI Taxonomy" id="315576"/>
    <lineage>
        <taxon>Eukaryota</taxon>
        <taxon>Metazoa</taxon>
        <taxon>Ecdysozoa</taxon>
        <taxon>Arthropoda</taxon>
        <taxon>Hexapoda</taxon>
        <taxon>Insecta</taxon>
        <taxon>Pterygota</taxon>
        <taxon>Neoptera</taxon>
        <taxon>Endopterygota</taxon>
        <taxon>Diptera</taxon>
        <taxon>Nematocera</taxon>
        <taxon>Chironomoidea</taxon>
        <taxon>Chironomidae</taxon>
        <taxon>Chironominae</taxon>
        <taxon>Chironomus</taxon>
    </lineage>
</organism>
<reference evidence="4" key="2">
    <citation type="submission" date="2022-10" db="EMBL/GenBank/DDBJ databases">
        <authorList>
            <consortium name="ENA_rothamsted_submissions"/>
            <consortium name="culmorum"/>
            <person name="King R."/>
        </authorList>
    </citation>
    <scope>NUCLEOTIDE SEQUENCE</scope>
</reference>
<evidence type="ECO:0000313" key="5">
    <source>
        <dbReference type="Proteomes" id="UP001153620"/>
    </source>
</evidence>
<dbReference type="InterPro" id="IPR001611">
    <property type="entry name" value="Leu-rich_rpt"/>
</dbReference>
<evidence type="ECO:0000259" key="3">
    <source>
        <dbReference type="PROSITE" id="PS50097"/>
    </source>
</evidence>